<dbReference type="Pfam" id="PF13927">
    <property type="entry name" value="Ig_3"/>
    <property type="match status" value="1"/>
</dbReference>
<dbReference type="InterPro" id="IPR051275">
    <property type="entry name" value="Cell_adhesion_signaling"/>
</dbReference>
<dbReference type="InterPro" id="IPR036179">
    <property type="entry name" value="Ig-like_dom_sf"/>
</dbReference>
<dbReference type="InterPro" id="IPR013783">
    <property type="entry name" value="Ig-like_fold"/>
</dbReference>
<dbReference type="PROSITE" id="PS50835">
    <property type="entry name" value="IG_LIKE"/>
    <property type="match status" value="2"/>
</dbReference>
<evidence type="ECO:0000256" key="7">
    <source>
        <dbReference type="SAM" id="Phobius"/>
    </source>
</evidence>
<feature type="transmembrane region" description="Helical" evidence="7">
    <location>
        <begin position="304"/>
        <end position="328"/>
    </location>
</feature>
<accession>A0A9D3XH60</accession>
<gene>
    <name evidence="9" type="ORF">KIL84_005922</name>
</gene>
<dbReference type="InterPro" id="IPR013151">
    <property type="entry name" value="Immunoglobulin_dom"/>
</dbReference>
<keyword evidence="5" id="KW-0393">Immunoglobulin domain</keyword>
<keyword evidence="7" id="KW-0812">Transmembrane</keyword>
<evidence type="ECO:0000256" key="3">
    <source>
        <dbReference type="ARBA" id="ARBA00023157"/>
    </source>
</evidence>
<keyword evidence="7" id="KW-1133">Transmembrane helix</keyword>
<dbReference type="CDD" id="cd00096">
    <property type="entry name" value="Ig"/>
    <property type="match status" value="1"/>
</dbReference>
<dbReference type="PANTHER" id="PTHR11640">
    <property type="entry name" value="NEPHRIN"/>
    <property type="match status" value="1"/>
</dbReference>
<feature type="domain" description="Ig-like" evidence="8">
    <location>
        <begin position="194"/>
        <end position="282"/>
    </location>
</feature>
<dbReference type="GO" id="GO:0098609">
    <property type="term" value="P:cell-cell adhesion"/>
    <property type="evidence" value="ECO:0007669"/>
    <property type="project" value="TreeGrafter"/>
</dbReference>
<feature type="region of interest" description="Disordered" evidence="6">
    <location>
        <begin position="339"/>
        <end position="368"/>
    </location>
</feature>
<dbReference type="EMBL" id="JAHDVG010000471">
    <property type="protein sequence ID" value="KAH1179872.1"/>
    <property type="molecule type" value="Genomic_DNA"/>
</dbReference>
<proteinExistence type="predicted"/>
<evidence type="ECO:0000256" key="4">
    <source>
        <dbReference type="ARBA" id="ARBA00023180"/>
    </source>
</evidence>
<organism evidence="9 10">
    <name type="scientific">Mauremys mutica</name>
    <name type="common">yellowpond turtle</name>
    <dbReference type="NCBI Taxonomy" id="74926"/>
    <lineage>
        <taxon>Eukaryota</taxon>
        <taxon>Metazoa</taxon>
        <taxon>Chordata</taxon>
        <taxon>Craniata</taxon>
        <taxon>Vertebrata</taxon>
        <taxon>Euteleostomi</taxon>
        <taxon>Archelosauria</taxon>
        <taxon>Testudinata</taxon>
        <taxon>Testudines</taxon>
        <taxon>Cryptodira</taxon>
        <taxon>Durocryptodira</taxon>
        <taxon>Testudinoidea</taxon>
        <taxon>Geoemydidae</taxon>
        <taxon>Geoemydinae</taxon>
        <taxon>Mauremys</taxon>
    </lineage>
</organism>
<dbReference type="GO" id="GO:0005911">
    <property type="term" value="C:cell-cell junction"/>
    <property type="evidence" value="ECO:0007669"/>
    <property type="project" value="TreeGrafter"/>
</dbReference>
<keyword evidence="10" id="KW-1185">Reference proteome</keyword>
<comment type="subcellular location">
    <subcellularLocation>
        <location evidence="1">Membrane</location>
        <topology evidence="1">Single-pass type I membrane protein</topology>
    </subcellularLocation>
</comment>
<evidence type="ECO:0000259" key="8">
    <source>
        <dbReference type="PROSITE" id="PS50835"/>
    </source>
</evidence>
<keyword evidence="2 7" id="KW-0472">Membrane</keyword>
<dbReference type="SMART" id="SM00408">
    <property type="entry name" value="IGc2"/>
    <property type="match status" value="2"/>
</dbReference>
<evidence type="ECO:0000313" key="10">
    <source>
        <dbReference type="Proteomes" id="UP000827986"/>
    </source>
</evidence>
<dbReference type="PROSITE" id="PS00290">
    <property type="entry name" value="IG_MHC"/>
    <property type="match status" value="1"/>
</dbReference>
<keyword evidence="3" id="KW-1015">Disulfide bond</keyword>
<evidence type="ECO:0000256" key="5">
    <source>
        <dbReference type="ARBA" id="ARBA00023319"/>
    </source>
</evidence>
<name>A0A9D3XH60_9SAUR</name>
<reference evidence="9" key="1">
    <citation type="submission" date="2021-09" db="EMBL/GenBank/DDBJ databases">
        <title>The genome of Mauremys mutica provides insights into the evolution of semi-aquatic lifestyle.</title>
        <authorList>
            <person name="Gong S."/>
            <person name="Gao Y."/>
        </authorList>
    </citation>
    <scope>NUCLEOTIDE SEQUENCE</scope>
    <source>
        <strain evidence="9">MM-2020</strain>
        <tissue evidence="9">Muscle</tissue>
    </source>
</reference>
<keyword evidence="4" id="KW-0325">Glycoprotein</keyword>
<dbReference type="SUPFAM" id="SSF48726">
    <property type="entry name" value="Immunoglobulin"/>
    <property type="match status" value="2"/>
</dbReference>
<sequence>MIQKGFAEKARLMEDEISGLREDTCRVRGRRNPGSPPPRLPASAATRKPDARVCLEPSPAAMALPGPLLLLAALALRWAHGEIPTVRLIDQEGPILEGSSVTLECLTDEAGADMSQFTFQKYSRWLHSWVSLDNPDRLRCWFFDVNVTRADGRLLLAIASLQSWHAGAYRCVAANSTGTGNASAELSLRVEYLRSVFVTRAHTWCGTVGDSVAVMEGEDVELQCSADASLPPEYEWSRQGADWVVASSVLTLPHVSREQAGTYECRAQHPSLPHLARSRAVRLDVQGPQSSYQLEPGLGLSTPVLLLAVGLPALLLLLLVLGLSVLVLRRRQAAKIPAGEEPGQRTPIYKGSLESVPSVAGDQQPLVL</sequence>
<dbReference type="SMART" id="SM00409">
    <property type="entry name" value="IG"/>
    <property type="match status" value="2"/>
</dbReference>
<feature type="region of interest" description="Disordered" evidence="6">
    <location>
        <begin position="25"/>
        <end position="48"/>
    </location>
</feature>
<evidence type="ECO:0000256" key="2">
    <source>
        <dbReference type="ARBA" id="ARBA00023136"/>
    </source>
</evidence>
<comment type="caution">
    <text evidence="9">The sequence shown here is derived from an EMBL/GenBank/DDBJ whole genome shotgun (WGS) entry which is preliminary data.</text>
</comment>
<evidence type="ECO:0000256" key="6">
    <source>
        <dbReference type="SAM" id="MobiDB-lite"/>
    </source>
</evidence>
<dbReference type="InterPro" id="IPR003006">
    <property type="entry name" value="Ig/MHC_CS"/>
</dbReference>
<protein>
    <recommendedName>
        <fullName evidence="8">Ig-like domain-containing protein</fullName>
    </recommendedName>
</protein>
<feature type="domain" description="Ig-like" evidence="8">
    <location>
        <begin position="84"/>
        <end position="187"/>
    </location>
</feature>
<dbReference type="InterPro" id="IPR007110">
    <property type="entry name" value="Ig-like_dom"/>
</dbReference>
<dbReference type="Gene3D" id="2.60.40.10">
    <property type="entry name" value="Immunoglobulins"/>
    <property type="match status" value="2"/>
</dbReference>
<dbReference type="AlphaFoldDB" id="A0A9D3XH60"/>
<dbReference type="InterPro" id="IPR003599">
    <property type="entry name" value="Ig_sub"/>
</dbReference>
<evidence type="ECO:0000313" key="9">
    <source>
        <dbReference type="EMBL" id="KAH1179872.1"/>
    </source>
</evidence>
<dbReference type="Pfam" id="PF00047">
    <property type="entry name" value="ig"/>
    <property type="match status" value="1"/>
</dbReference>
<dbReference type="GO" id="GO:0005886">
    <property type="term" value="C:plasma membrane"/>
    <property type="evidence" value="ECO:0007669"/>
    <property type="project" value="TreeGrafter"/>
</dbReference>
<evidence type="ECO:0000256" key="1">
    <source>
        <dbReference type="ARBA" id="ARBA00004479"/>
    </source>
</evidence>
<dbReference type="PANTHER" id="PTHR11640:SF164">
    <property type="entry name" value="MAM DOMAIN-CONTAINING GLYCOSYLPHOSPHATIDYLINOSITOL ANCHOR PROTEIN 1"/>
    <property type="match status" value="1"/>
</dbReference>
<dbReference type="GO" id="GO:0050839">
    <property type="term" value="F:cell adhesion molecule binding"/>
    <property type="evidence" value="ECO:0007669"/>
    <property type="project" value="TreeGrafter"/>
</dbReference>
<dbReference type="Proteomes" id="UP000827986">
    <property type="component" value="Unassembled WGS sequence"/>
</dbReference>
<dbReference type="InterPro" id="IPR003598">
    <property type="entry name" value="Ig_sub2"/>
</dbReference>